<dbReference type="GO" id="GO:0016836">
    <property type="term" value="F:hydro-lyase activity"/>
    <property type="evidence" value="ECO:0007669"/>
    <property type="project" value="UniProtKB-ARBA"/>
</dbReference>
<dbReference type="AlphaFoldDB" id="A0A139AXN8"/>
<organism evidence="4 5">
    <name type="scientific">Gonapodya prolifera (strain JEL478)</name>
    <name type="common">Monoblepharis prolifera</name>
    <dbReference type="NCBI Taxonomy" id="1344416"/>
    <lineage>
        <taxon>Eukaryota</taxon>
        <taxon>Fungi</taxon>
        <taxon>Fungi incertae sedis</taxon>
        <taxon>Chytridiomycota</taxon>
        <taxon>Chytridiomycota incertae sedis</taxon>
        <taxon>Monoblepharidomycetes</taxon>
        <taxon>Monoblepharidales</taxon>
        <taxon>Gonapodyaceae</taxon>
        <taxon>Gonapodya</taxon>
    </lineage>
</organism>
<protein>
    <submittedName>
        <fullName evidence="4">ClpP/crotonase</fullName>
    </submittedName>
</protein>
<dbReference type="PANTHER" id="PTHR11941">
    <property type="entry name" value="ENOYL-COA HYDRATASE-RELATED"/>
    <property type="match status" value="1"/>
</dbReference>
<gene>
    <name evidence="4" type="ORF">M427DRAFT_50944</name>
</gene>
<accession>A0A139AXN8</accession>
<comment type="similarity">
    <text evidence="1 3">Belongs to the enoyl-CoA hydratase/isomerase family.</text>
</comment>
<dbReference type="InterPro" id="IPR018376">
    <property type="entry name" value="Enoyl-CoA_hyd/isom_CS"/>
</dbReference>
<dbReference type="FunFam" id="3.90.226.10:FF:000009">
    <property type="entry name" value="Carnitinyl-CoA dehydratase"/>
    <property type="match status" value="1"/>
</dbReference>
<dbReference type="Pfam" id="PF00378">
    <property type="entry name" value="ECH_1"/>
    <property type="match status" value="1"/>
</dbReference>
<dbReference type="PROSITE" id="PS00166">
    <property type="entry name" value="ENOYL_COA_HYDRATASE"/>
    <property type="match status" value="1"/>
</dbReference>
<dbReference type="GO" id="GO:0005739">
    <property type="term" value="C:mitochondrion"/>
    <property type="evidence" value="ECO:0007669"/>
    <property type="project" value="TreeGrafter"/>
</dbReference>
<dbReference type="OrthoDB" id="410701at2759"/>
<dbReference type="EMBL" id="KQ965732">
    <property type="protein sequence ID" value="KXS21511.1"/>
    <property type="molecule type" value="Genomic_DNA"/>
</dbReference>
<dbReference type="GO" id="GO:0006635">
    <property type="term" value="P:fatty acid beta-oxidation"/>
    <property type="evidence" value="ECO:0007669"/>
    <property type="project" value="TreeGrafter"/>
</dbReference>
<dbReference type="STRING" id="1344416.A0A139AXN8"/>
<evidence type="ECO:0000256" key="3">
    <source>
        <dbReference type="RuleBase" id="RU003707"/>
    </source>
</evidence>
<dbReference type="Proteomes" id="UP000070544">
    <property type="component" value="Unassembled WGS sequence"/>
</dbReference>
<dbReference type="Gene3D" id="1.10.12.10">
    <property type="entry name" value="Lyase 2-enoyl-coa Hydratase, Chain A, domain 2"/>
    <property type="match status" value="1"/>
</dbReference>
<dbReference type="Gene3D" id="3.90.226.10">
    <property type="entry name" value="2-enoyl-CoA Hydratase, Chain A, domain 1"/>
    <property type="match status" value="1"/>
</dbReference>
<dbReference type="PANTHER" id="PTHR11941:SF171">
    <property type="entry name" value="SD19268P"/>
    <property type="match status" value="1"/>
</dbReference>
<proteinExistence type="inferred from homology"/>
<evidence type="ECO:0000256" key="1">
    <source>
        <dbReference type="ARBA" id="ARBA00005254"/>
    </source>
</evidence>
<evidence type="ECO:0000313" key="4">
    <source>
        <dbReference type="EMBL" id="KXS21511.1"/>
    </source>
</evidence>
<sequence>MSALKFVPRGSLVAYGAKIAPIRSACVVSRFFSVAVSHSEVTVEALKGEHDGIRVISLNRPSVRNAFSRKLLGEFSNAIDDVRADSDARVVILRSLVPGVFSAGADLKERLTMSQSDVGAFVNKLRETFSKFEALPQPTVAAIDGAALGGGLELALCADIRTVGKGARVGLPETKLAIIPGAGGTQRLSRLIGISRAKELIFTGRSLDANEAFRWGIANHAVEDGFLKSLELASEMLRSGPIALRAAKAAITTGTPLDLATGLKVEQLCYNEVIPTDDRMEALKAMSEKRPPLFKGR</sequence>
<reference evidence="4 5" key="1">
    <citation type="journal article" date="2015" name="Genome Biol. Evol.">
        <title>Phylogenomic analyses indicate that early fungi evolved digesting cell walls of algal ancestors of land plants.</title>
        <authorList>
            <person name="Chang Y."/>
            <person name="Wang S."/>
            <person name="Sekimoto S."/>
            <person name="Aerts A.L."/>
            <person name="Choi C."/>
            <person name="Clum A."/>
            <person name="LaButti K.M."/>
            <person name="Lindquist E.A."/>
            <person name="Yee Ngan C."/>
            <person name="Ohm R.A."/>
            <person name="Salamov A.A."/>
            <person name="Grigoriev I.V."/>
            <person name="Spatafora J.W."/>
            <person name="Berbee M.L."/>
        </authorList>
    </citation>
    <scope>NUCLEOTIDE SEQUENCE [LARGE SCALE GENOMIC DNA]</scope>
    <source>
        <strain evidence="4 5">JEL478</strain>
    </source>
</reference>
<dbReference type="CDD" id="cd06558">
    <property type="entry name" value="crotonase-like"/>
    <property type="match status" value="1"/>
</dbReference>
<evidence type="ECO:0000313" key="5">
    <source>
        <dbReference type="Proteomes" id="UP000070544"/>
    </source>
</evidence>
<dbReference type="FunFam" id="1.10.12.10:FF:000001">
    <property type="entry name" value="Probable enoyl-CoA hydratase, mitochondrial"/>
    <property type="match status" value="1"/>
</dbReference>
<dbReference type="InterPro" id="IPR029045">
    <property type="entry name" value="ClpP/crotonase-like_dom_sf"/>
</dbReference>
<name>A0A139AXN8_GONPJ</name>
<dbReference type="InterPro" id="IPR001753">
    <property type="entry name" value="Enoyl-CoA_hydra/iso"/>
</dbReference>
<evidence type="ECO:0000256" key="2">
    <source>
        <dbReference type="ARBA" id="ARBA00023239"/>
    </source>
</evidence>
<dbReference type="InterPro" id="IPR014748">
    <property type="entry name" value="Enoyl-CoA_hydra_C"/>
</dbReference>
<dbReference type="SUPFAM" id="SSF52096">
    <property type="entry name" value="ClpP/crotonase"/>
    <property type="match status" value="1"/>
</dbReference>
<keyword evidence="2" id="KW-0456">Lyase</keyword>
<dbReference type="OMA" id="YEQAHAW"/>
<keyword evidence="5" id="KW-1185">Reference proteome</keyword>